<gene>
    <name evidence="1" type="ORF">SAMN04487954_104146</name>
</gene>
<proteinExistence type="predicted"/>
<dbReference type="EMBL" id="FNES01000004">
    <property type="protein sequence ID" value="SDJ34542.1"/>
    <property type="molecule type" value="Genomic_DNA"/>
</dbReference>
<keyword evidence="2" id="KW-1185">Reference proteome</keyword>
<dbReference type="Proteomes" id="UP000198525">
    <property type="component" value="Unassembled WGS sequence"/>
</dbReference>
<reference evidence="1 2" key="1">
    <citation type="submission" date="2016-10" db="EMBL/GenBank/DDBJ databases">
        <authorList>
            <person name="de Groot N.N."/>
        </authorList>
    </citation>
    <scope>NUCLEOTIDE SEQUENCE [LARGE SCALE GENOMIC DNA]</scope>
    <source>
        <strain evidence="1 2">CGMCC 1.6133</strain>
    </source>
</reference>
<evidence type="ECO:0000313" key="2">
    <source>
        <dbReference type="Proteomes" id="UP000198525"/>
    </source>
</evidence>
<protein>
    <recommendedName>
        <fullName evidence="3">Glycosyl transferases group 1</fullName>
    </recommendedName>
</protein>
<evidence type="ECO:0000313" key="1">
    <source>
        <dbReference type="EMBL" id="SDJ34542.1"/>
    </source>
</evidence>
<dbReference type="AlphaFoldDB" id="A0A1G8SZ40"/>
<name>A0A1G8SZ40_9GAMM</name>
<accession>A0A1G8SZ40</accession>
<dbReference type="RefSeq" id="WP_143005079.1">
    <property type="nucleotide sequence ID" value="NZ_FNES01000004.1"/>
</dbReference>
<evidence type="ECO:0008006" key="3">
    <source>
        <dbReference type="Google" id="ProtNLM"/>
    </source>
</evidence>
<organism evidence="1 2">
    <name type="scientific">Billgrantia gudaonensis</name>
    <dbReference type="NCBI Taxonomy" id="376427"/>
    <lineage>
        <taxon>Bacteria</taxon>
        <taxon>Pseudomonadati</taxon>
        <taxon>Pseudomonadota</taxon>
        <taxon>Gammaproteobacteria</taxon>
        <taxon>Oceanospirillales</taxon>
        <taxon>Halomonadaceae</taxon>
        <taxon>Billgrantia</taxon>
    </lineage>
</organism>
<sequence length="374" mass="43331">MKLLILFNSRLDPFGTHLSFSNSIAIAAKNQGCKPLIIDINRFPEEAYTAITTIQFDAIHLEQSHGSSLIKKAHQEKKTTPPYFSLVRDMPFYPWIKENIIETRGKSKFFYVEPAAIELARQVNRKHEGEYHPSLYTSSLLKENRLTKPSNRPIKNLYVGSYQDNNHYLHRIRNNKELSTALDIIIETKNTPPNTALCKAFERNINFSKEQEMVDICFLLNQVARSLRRERFLRKTAPRIPFTLVWNGKLPEGIKFHKDTKILKPKNYSQTVQLMHHSQVMWMVINNFGSALSERQLTAAAAGCIPFTTMNKSIEKHTALKAVFTSIEQEDIERTLDLSRDTNYLDKIHENIFHNNLLDEFDPSSYVKKIYNSL</sequence>